<dbReference type="OrthoDB" id="7889077at2"/>
<dbReference type="SUPFAM" id="SSF52540">
    <property type="entry name" value="P-loop containing nucleoside triphosphate hydrolases"/>
    <property type="match status" value="1"/>
</dbReference>
<dbReference type="AlphaFoldDB" id="A0A3D9V686"/>
<dbReference type="Gene3D" id="3.40.50.300">
    <property type="entry name" value="P-loop containing nucleotide triphosphate hydrolases"/>
    <property type="match status" value="1"/>
</dbReference>
<keyword evidence="2" id="KW-1185">Reference proteome</keyword>
<dbReference type="EMBL" id="QTUC01000001">
    <property type="protein sequence ID" value="REF36213.1"/>
    <property type="molecule type" value="Genomic_DNA"/>
</dbReference>
<gene>
    <name evidence="1" type="ORF">DFJ64_1613</name>
</gene>
<evidence type="ECO:0000313" key="2">
    <source>
        <dbReference type="Proteomes" id="UP000256485"/>
    </source>
</evidence>
<proteinExistence type="predicted"/>
<reference evidence="1 2" key="1">
    <citation type="submission" date="2018-08" db="EMBL/GenBank/DDBJ databases">
        <title>Sequencing the genomes of 1000 actinobacteria strains.</title>
        <authorList>
            <person name="Klenk H.-P."/>
        </authorList>
    </citation>
    <scope>NUCLEOTIDE SEQUENCE [LARGE SCALE GENOMIC DNA]</scope>
    <source>
        <strain evidence="1 2">DSM 22891</strain>
    </source>
</reference>
<name>A0A3D9V686_THECX</name>
<sequence>MAVDPVPFLLISGPPGVGKTTVGWEIFDQVVDEGHRAALVDPDLIGVCWPAQRTTPTNERLKARNLEAMWRNYRDAGARCLIAAGEIENRDRFAAYVDAIPGAVPTLCRLTARHDELRRRIVTRGRERGEEIEKLYERAVYLSRALAENDVTNFWVETDDRGIADVAKLVRARAGGWPATLL</sequence>
<evidence type="ECO:0000313" key="1">
    <source>
        <dbReference type="EMBL" id="REF36213.1"/>
    </source>
</evidence>
<organism evidence="1 2">
    <name type="scientific">Thermasporomyces composti</name>
    <dbReference type="NCBI Taxonomy" id="696763"/>
    <lineage>
        <taxon>Bacteria</taxon>
        <taxon>Bacillati</taxon>
        <taxon>Actinomycetota</taxon>
        <taxon>Actinomycetes</taxon>
        <taxon>Propionibacteriales</taxon>
        <taxon>Nocardioidaceae</taxon>
        <taxon>Thermasporomyces</taxon>
    </lineage>
</organism>
<protein>
    <submittedName>
        <fullName evidence="1">AAA domain-containing protein</fullName>
    </submittedName>
</protein>
<dbReference type="Proteomes" id="UP000256485">
    <property type="component" value="Unassembled WGS sequence"/>
</dbReference>
<comment type="caution">
    <text evidence="1">The sequence shown here is derived from an EMBL/GenBank/DDBJ whole genome shotgun (WGS) entry which is preliminary data.</text>
</comment>
<dbReference type="RefSeq" id="WP_115849884.1">
    <property type="nucleotide sequence ID" value="NZ_QTUC01000001.1"/>
</dbReference>
<accession>A0A3D9V686</accession>
<dbReference type="InterPro" id="IPR027417">
    <property type="entry name" value="P-loop_NTPase"/>
</dbReference>